<evidence type="ECO:0000313" key="2">
    <source>
        <dbReference type="EMBL" id="CCA14111.1"/>
    </source>
</evidence>
<accession>F0VZN9</accession>
<reference evidence="2" key="1">
    <citation type="journal article" date="2011" name="PLoS Biol.">
        <title>Gene gain and loss during evolution of obligate parasitism in the white rust pathogen of Arabidopsis thaliana.</title>
        <authorList>
            <person name="Kemen E."/>
            <person name="Gardiner A."/>
            <person name="Schultz-Larsen T."/>
            <person name="Kemen A.C."/>
            <person name="Balmuth A.L."/>
            <person name="Robert-Seilaniantz A."/>
            <person name="Bailey K."/>
            <person name="Holub E."/>
            <person name="Studholme D.J."/>
            <person name="Maclean D."/>
            <person name="Jones J.D."/>
        </authorList>
    </citation>
    <scope>NUCLEOTIDE SEQUENCE</scope>
</reference>
<dbReference type="AlphaFoldDB" id="F0VZN9"/>
<gene>
    <name evidence="2" type="primary">AlNc14C2G222</name>
    <name evidence="2" type="ORF">ALNC14_002540</name>
</gene>
<name>F0VZN9_9STRA</name>
<proteinExistence type="predicted"/>
<protein>
    <submittedName>
        <fullName evidence="2">AlNc14C2G222 protein</fullName>
    </submittedName>
</protein>
<organism evidence="2">
    <name type="scientific">Albugo laibachii Nc14</name>
    <dbReference type="NCBI Taxonomy" id="890382"/>
    <lineage>
        <taxon>Eukaryota</taxon>
        <taxon>Sar</taxon>
        <taxon>Stramenopiles</taxon>
        <taxon>Oomycota</taxon>
        <taxon>Peronosporomycetes</taxon>
        <taxon>Albuginales</taxon>
        <taxon>Albuginaceae</taxon>
        <taxon>Albugo</taxon>
    </lineage>
</organism>
<dbReference type="EMBL" id="FR824047">
    <property type="protein sequence ID" value="CCA14111.1"/>
    <property type="molecule type" value="Genomic_DNA"/>
</dbReference>
<evidence type="ECO:0000256" key="1">
    <source>
        <dbReference type="SAM" id="MobiDB-lite"/>
    </source>
</evidence>
<reference evidence="2" key="2">
    <citation type="submission" date="2011-02" db="EMBL/GenBank/DDBJ databases">
        <authorList>
            <person name="MacLean D."/>
        </authorList>
    </citation>
    <scope>NUCLEOTIDE SEQUENCE</scope>
</reference>
<dbReference type="HOGENOM" id="CLU_1941983_0_0_1"/>
<feature type="region of interest" description="Disordered" evidence="1">
    <location>
        <begin position="1"/>
        <end position="20"/>
    </location>
</feature>
<sequence>MAALKTRSIDPSFPGLKGAPRESNRKQIYYWVRNHAYINECESSTTVSQQRRIRPSGLGTKLSPEAEQFIVQRIFNLRREGVPVASMLQLKAREIADEHAIPFRAFSGCWEWVARLPQTPCAFISCSNAH</sequence>